<dbReference type="Proteomes" id="UP000288216">
    <property type="component" value="Unassembled WGS sequence"/>
</dbReference>
<keyword evidence="5 6" id="KW-0472">Membrane</keyword>
<comment type="similarity">
    <text evidence="2 6">Belongs to the TMC family.</text>
</comment>
<dbReference type="OrthoDB" id="1936208at2759"/>
<evidence type="ECO:0000256" key="5">
    <source>
        <dbReference type="ARBA" id="ARBA00023136"/>
    </source>
</evidence>
<feature type="transmembrane region" description="Helical" evidence="6">
    <location>
        <begin position="197"/>
        <end position="218"/>
    </location>
</feature>
<dbReference type="InterPro" id="IPR038900">
    <property type="entry name" value="TMC"/>
</dbReference>
<keyword evidence="9" id="KW-1185">Reference proteome</keyword>
<gene>
    <name evidence="8" type="ORF">scyTo_0014140</name>
</gene>
<feature type="transmembrane region" description="Helical" evidence="6">
    <location>
        <begin position="239"/>
        <end position="260"/>
    </location>
</feature>
<feature type="transmembrane region" description="Helical" evidence="6">
    <location>
        <begin position="21"/>
        <end position="43"/>
    </location>
</feature>
<dbReference type="PANTHER" id="PTHR23302:SF42">
    <property type="entry name" value="TRANSMEMBRANE CHANNEL-LIKE PROTEIN 7"/>
    <property type="match status" value="1"/>
</dbReference>
<feature type="transmembrane region" description="Helical" evidence="6">
    <location>
        <begin position="63"/>
        <end position="81"/>
    </location>
</feature>
<proteinExistence type="inferred from homology"/>
<dbReference type="EMBL" id="BFAA01007482">
    <property type="protein sequence ID" value="GCB60294.1"/>
    <property type="molecule type" value="Genomic_DNA"/>
</dbReference>
<evidence type="ECO:0000256" key="3">
    <source>
        <dbReference type="ARBA" id="ARBA00022692"/>
    </source>
</evidence>
<comment type="caution">
    <text evidence="8">The sequence shown here is derived from an EMBL/GenBank/DDBJ whole genome shotgun (WGS) entry which is preliminary data.</text>
</comment>
<evidence type="ECO:0000313" key="8">
    <source>
        <dbReference type="EMBL" id="GCB60294.1"/>
    </source>
</evidence>
<evidence type="ECO:0000259" key="7">
    <source>
        <dbReference type="Pfam" id="PF07810"/>
    </source>
</evidence>
<comment type="subcellular location">
    <subcellularLocation>
        <location evidence="1 6">Membrane</location>
        <topology evidence="1 6">Multi-pass membrane protein</topology>
    </subcellularLocation>
</comment>
<dbReference type="InterPro" id="IPR012496">
    <property type="entry name" value="TMC_dom"/>
</dbReference>
<dbReference type="AlphaFoldDB" id="A0A401NHE8"/>
<dbReference type="STRING" id="75743.A0A401NHE8"/>
<dbReference type="PANTHER" id="PTHR23302">
    <property type="entry name" value="TRANSMEMBRANE CHANNEL-RELATED"/>
    <property type="match status" value="1"/>
</dbReference>
<evidence type="ECO:0000256" key="6">
    <source>
        <dbReference type="RuleBase" id="RU310713"/>
    </source>
</evidence>
<dbReference type="GO" id="GO:0005886">
    <property type="term" value="C:plasma membrane"/>
    <property type="evidence" value="ECO:0007669"/>
    <property type="project" value="InterPro"/>
</dbReference>
<evidence type="ECO:0000256" key="4">
    <source>
        <dbReference type="ARBA" id="ARBA00022989"/>
    </source>
</evidence>
<evidence type="ECO:0000313" key="9">
    <source>
        <dbReference type="Proteomes" id="UP000288216"/>
    </source>
</evidence>
<name>A0A401NHE8_SCYTO</name>
<evidence type="ECO:0000256" key="1">
    <source>
        <dbReference type="ARBA" id="ARBA00004141"/>
    </source>
</evidence>
<keyword evidence="3 6" id="KW-0812">Transmembrane</keyword>
<sequence length="507" mass="59462">MFFFFKAEECTVYEQPKNKLIIFYSYVINLFSGTGFLEQTYLFYGFYKIDRLHSGNLHYNLPLAYFMAMISYILLSLFWVVKRAVEGFKQSFIRSEDRFQSFCNKIFAGWDFCITDQRAAELKHSCLQYELKTDLDEERIKQKIAGRTQREKCRIYLIRAFLNLVVAFILTVCFYGIYRTTVYSQEYHKNSDDVEAFTYNLIVEYLPSIVITAANFVTPHLFEHMIQFEDYSPAFEIKFILIRSVFVRLANIIVLLITLWSQITTCKDGECKTCGYNNKLYPCWETRIGQEMYKLMIFDLIIISSVALFVEFPRKLIVTYSACPIFKWWGQQQFAVPKNVLEIVYGQTICWIGTFYSPLLPGIATIKYFIIFYIKKVLNNYQNGLKSSELINHFPIPRRIKSSTSCGPFINYNTSWDIIPETIDRFPNVIKNLFYGLASEAFAVPFFLFVCLILFYLVALAGAHKRVVVQLREQLAMQGRDKQYLIKKLTRDSLLLKKASTSTFHED</sequence>
<organism evidence="8 9">
    <name type="scientific">Scyliorhinus torazame</name>
    <name type="common">Cloudy catshark</name>
    <name type="synonym">Catulus torazame</name>
    <dbReference type="NCBI Taxonomy" id="75743"/>
    <lineage>
        <taxon>Eukaryota</taxon>
        <taxon>Metazoa</taxon>
        <taxon>Chordata</taxon>
        <taxon>Craniata</taxon>
        <taxon>Vertebrata</taxon>
        <taxon>Chondrichthyes</taxon>
        <taxon>Elasmobranchii</taxon>
        <taxon>Galeomorphii</taxon>
        <taxon>Galeoidea</taxon>
        <taxon>Carcharhiniformes</taxon>
        <taxon>Scyliorhinidae</taxon>
        <taxon>Scyliorhinus</taxon>
    </lineage>
</organism>
<protein>
    <recommendedName>
        <fullName evidence="6">Transmembrane channel-like protein</fullName>
    </recommendedName>
</protein>
<feature type="transmembrane region" description="Helical" evidence="6">
    <location>
        <begin position="156"/>
        <end position="177"/>
    </location>
</feature>
<dbReference type="OMA" id="QFFMTFF"/>
<dbReference type="GO" id="GO:0008381">
    <property type="term" value="F:mechanosensitive monoatomic ion channel activity"/>
    <property type="evidence" value="ECO:0007669"/>
    <property type="project" value="TreeGrafter"/>
</dbReference>
<feature type="transmembrane region" description="Helical" evidence="6">
    <location>
        <begin position="442"/>
        <end position="463"/>
    </location>
</feature>
<dbReference type="Pfam" id="PF07810">
    <property type="entry name" value="TMC"/>
    <property type="match status" value="1"/>
</dbReference>
<feature type="transmembrane region" description="Helical" evidence="6">
    <location>
        <begin position="355"/>
        <end position="374"/>
    </location>
</feature>
<evidence type="ECO:0000256" key="2">
    <source>
        <dbReference type="ARBA" id="ARBA00006510"/>
    </source>
</evidence>
<feature type="domain" description="TMC" evidence="7">
    <location>
        <begin position="283"/>
        <end position="377"/>
    </location>
</feature>
<keyword evidence="4 6" id="KW-1133">Transmembrane helix</keyword>
<feature type="transmembrane region" description="Helical" evidence="6">
    <location>
        <begin position="292"/>
        <end position="310"/>
    </location>
</feature>
<accession>A0A401NHE8</accession>
<reference evidence="8 9" key="1">
    <citation type="journal article" date="2018" name="Nat. Ecol. Evol.">
        <title>Shark genomes provide insights into elasmobranch evolution and the origin of vertebrates.</title>
        <authorList>
            <person name="Hara Y"/>
            <person name="Yamaguchi K"/>
            <person name="Onimaru K"/>
            <person name="Kadota M"/>
            <person name="Koyanagi M"/>
            <person name="Keeley SD"/>
            <person name="Tatsumi K"/>
            <person name="Tanaka K"/>
            <person name="Motone F"/>
            <person name="Kageyama Y"/>
            <person name="Nozu R"/>
            <person name="Adachi N"/>
            <person name="Nishimura O"/>
            <person name="Nakagawa R"/>
            <person name="Tanegashima C"/>
            <person name="Kiyatake I"/>
            <person name="Matsumoto R"/>
            <person name="Murakumo K"/>
            <person name="Nishida K"/>
            <person name="Terakita A"/>
            <person name="Kuratani S"/>
            <person name="Sato K"/>
            <person name="Hyodo S Kuraku.S."/>
        </authorList>
    </citation>
    <scope>NUCLEOTIDE SEQUENCE [LARGE SCALE GENOMIC DNA]</scope>
</reference>